<dbReference type="PANTHER" id="PTHR34047">
    <property type="entry name" value="NUCLEAR INTRON MATURASE 1, MITOCHONDRIAL-RELATED"/>
    <property type="match status" value="1"/>
</dbReference>
<evidence type="ECO:0000313" key="4">
    <source>
        <dbReference type="Proteomes" id="UP000823661"/>
    </source>
</evidence>
<keyword evidence="3" id="KW-0695">RNA-directed DNA polymerase</keyword>
<evidence type="ECO:0000256" key="1">
    <source>
        <dbReference type="ARBA" id="ARBA00034120"/>
    </source>
</evidence>
<keyword evidence="3" id="KW-0808">Transferase</keyword>
<evidence type="ECO:0000259" key="2">
    <source>
        <dbReference type="PROSITE" id="PS50878"/>
    </source>
</evidence>
<dbReference type="PANTHER" id="PTHR34047:SF8">
    <property type="entry name" value="PROTEIN YKFC"/>
    <property type="match status" value="1"/>
</dbReference>
<dbReference type="EMBL" id="JADIMI010000060">
    <property type="protein sequence ID" value="MBO8452429.1"/>
    <property type="molecule type" value="Genomic_DNA"/>
</dbReference>
<gene>
    <name evidence="3" type="ORF">IAC06_06060</name>
</gene>
<dbReference type="GO" id="GO:0003964">
    <property type="term" value="F:RNA-directed DNA polymerase activity"/>
    <property type="evidence" value="ECO:0007669"/>
    <property type="project" value="UniProtKB-KW"/>
</dbReference>
<comment type="caution">
    <text evidence="3">The sequence shown here is derived from an EMBL/GenBank/DDBJ whole genome shotgun (WGS) entry which is preliminary data.</text>
</comment>
<dbReference type="SUPFAM" id="SSF56672">
    <property type="entry name" value="DNA/RNA polymerases"/>
    <property type="match status" value="1"/>
</dbReference>
<keyword evidence="3" id="KW-0548">Nucleotidyltransferase</keyword>
<sequence>MKRIGNLFDQIISIENLRLADEKARKGKLRSYGVRVHDKNREANILALHEKLKNGTFKTSKYHIFTIYEPKERKIYRLPYYPDRILHHAIMNVLEPIWVSIFNKNTYSCIKNRGIHKCAKDVKQALKQDPDGTRYCLKIDIRKFYPSINYDVLKGIVRRKIKDKRLLALLDEIIDSANNTDIPVCNFVPDGNGGVMEVALNQEDNGVPIGNYLSQYFANLVLAYFDHWLKEVKRVKYYWRYADDIVILAPNKEFLHALLRDIRVYLRGLKLQVKRNYQVFPVDSRGIDFLGYVFFHTHTRLRKSIKKKLCRRVAKLNKRKIVPTKEQYKQQICSWWGWCKYCDSLNLMNKLSKTFPYEIKFNRA</sequence>
<reference evidence="3" key="1">
    <citation type="submission" date="2020-10" db="EMBL/GenBank/DDBJ databases">
        <authorList>
            <person name="Gilroy R."/>
        </authorList>
    </citation>
    <scope>NUCLEOTIDE SEQUENCE</scope>
    <source>
        <strain evidence="3">B1-20833</strain>
    </source>
</reference>
<dbReference type="Pfam" id="PF00078">
    <property type="entry name" value="RVT_1"/>
    <property type="match status" value="1"/>
</dbReference>
<reference evidence="3" key="2">
    <citation type="journal article" date="2021" name="PeerJ">
        <title>Extensive microbial diversity within the chicken gut microbiome revealed by metagenomics and culture.</title>
        <authorList>
            <person name="Gilroy R."/>
            <person name="Ravi A."/>
            <person name="Getino M."/>
            <person name="Pursley I."/>
            <person name="Horton D.L."/>
            <person name="Alikhan N.F."/>
            <person name="Baker D."/>
            <person name="Gharbi K."/>
            <person name="Hall N."/>
            <person name="Watson M."/>
            <person name="Adriaenssens E.M."/>
            <person name="Foster-Nyarko E."/>
            <person name="Jarju S."/>
            <person name="Secka A."/>
            <person name="Antonio M."/>
            <person name="Oren A."/>
            <person name="Chaudhuri R.R."/>
            <person name="La Ragione R."/>
            <person name="Hildebrand F."/>
            <person name="Pallen M.J."/>
        </authorList>
    </citation>
    <scope>NUCLEOTIDE SEQUENCE</scope>
    <source>
        <strain evidence="3">B1-20833</strain>
    </source>
</reference>
<dbReference type="InterPro" id="IPR000477">
    <property type="entry name" value="RT_dom"/>
</dbReference>
<dbReference type="InterPro" id="IPR051083">
    <property type="entry name" value="GrpII_Intron_Splice-Mob/Def"/>
</dbReference>
<dbReference type="AlphaFoldDB" id="A0A9D9HIA1"/>
<accession>A0A9D9HIA1</accession>
<dbReference type="InterPro" id="IPR043502">
    <property type="entry name" value="DNA/RNA_pol_sf"/>
</dbReference>
<proteinExistence type="inferred from homology"/>
<dbReference type="CDD" id="cd01651">
    <property type="entry name" value="RT_G2_intron"/>
    <property type="match status" value="1"/>
</dbReference>
<protein>
    <submittedName>
        <fullName evidence="3">Group II intron reverse transcriptase domain-containing protein</fullName>
    </submittedName>
</protein>
<dbReference type="PROSITE" id="PS50878">
    <property type="entry name" value="RT_POL"/>
    <property type="match status" value="1"/>
</dbReference>
<evidence type="ECO:0000313" key="3">
    <source>
        <dbReference type="EMBL" id="MBO8452429.1"/>
    </source>
</evidence>
<organism evidence="3 4">
    <name type="scientific">Candidatus Cryptobacteroides intestinavium</name>
    <dbReference type="NCBI Taxonomy" id="2840766"/>
    <lineage>
        <taxon>Bacteria</taxon>
        <taxon>Pseudomonadati</taxon>
        <taxon>Bacteroidota</taxon>
        <taxon>Bacteroidia</taxon>
        <taxon>Bacteroidales</taxon>
        <taxon>Candidatus Cryptobacteroides</taxon>
    </lineage>
</organism>
<name>A0A9D9HIA1_9BACT</name>
<feature type="domain" description="Reverse transcriptase" evidence="2">
    <location>
        <begin position="1"/>
        <end position="294"/>
    </location>
</feature>
<comment type="similarity">
    <text evidence="1">Belongs to the bacterial reverse transcriptase family.</text>
</comment>
<dbReference type="Proteomes" id="UP000823661">
    <property type="component" value="Unassembled WGS sequence"/>
</dbReference>